<gene>
    <name evidence="11" type="ORF">CVLEPA_LOCUS1050</name>
</gene>
<evidence type="ECO:0000256" key="9">
    <source>
        <dbReference type="SAM" id="MobiDB-lite"/>
    </source>
</evidence>
<evidence type="ECO:0000256" key="2">
    <source>
        <dbReference type="ARBA" id="ARBA00015189"/>
    </source>
</evidence>
<feature type="compositionally biased region" description="Polar residues" evidence="9">
    <location>
        <begin position="160"/>
        <end position="177"/>
    </location>
</feature>
<evidence type="ECO:0000256" key="7">
    <source>
        <dbReference type="ARBA" id="ARBA00035004"/>
    </source>
</evidence>
<keyword evidence="12" id="KW-1185">Reference proteome</keyword>
<name>A0ABP0EY96_CLALP</name>
<evidence type="ECO:0000256" key="8">
    <source>
        <dbReference type="PROSITE-ProRule" id="PRU00176"/>
    </source>
</evidence>
<dbReference type="CDD" id="cd12442">
    <property type="entry name" value="RRM_RBM48"/>
    <property type="match status" value="1"/>
</dbReference>
<reference evidence="11 12" key="1">
    <citation type="submission" date="2024-02" db="EMBL/GenBank/DDBJ databases">
        <authorList>
            <person name="Daric V."/>
            <person name="Darras S."/>
        </authorList>
    </citation>
    <scope>NUCLEOTIDE SEQUENCE [LARGE SCALE GENOMIC DNA]</scope>
</reference>
<dbReference type="PROSITE" id="PS50102">
    <property type="entry name" value="RRM"/>
    <property type="match status" value="1"/>
</dbReference>
<comment type="function">
    <text evidence="7">As a component of the minor spliceosome, involved in the splicing of U12-type introns in pre-mRNAs.</text>
</comment>
<dbReference type="InterPro" id="IPR035979">
    <property type="entry name" value="RBD_domain_sf"/>
</dbReference>
<evidence type="ECO:0000313" key="11">
    <source>
        <dbReference type="EMBL" id="CAK8672046.1"/>
    </source>
</evidence>
<comment type="similarity">
    <text evidence="1">Belongs to the RBM48 family.</text>
</comment>
<proteinExistence type="inferred from homology"/>
<dbReference type="Proteomes" id="UP001642483">
    <property type="component" value="Unassembled WGS sequence"/>
</dbReference>
<protein>
    <recommendedName>
        <fullName evidence="2">RNA-binding protein 48</fullName>
    </recommendedName>
</protein>
<evidence type="ECO:0000256" key="5">
    <source>
        <dbReference type="ARBA" id="ARBA00022884"/>
    </source>
</evidence>
<evidence type="ECO:0000256" key="3">
    <source>
        <dbReference type="ARBA" id="ARBA00022664"/>
    </source>
</evidence>
<dbReference type="InterPro" id="IPR039599">
    <property type="entry name" value="RBM48"/>
</dbReference>
<dbReference type="InterPro" id="IPR034264">
    <property type="entry name" value="RBM48_RRM"/>
</dbReference>
<dbReference type="PANTHER" id="PTHR20957:SF0">
    <property type="entry name" value="RNA-BINDING PROTEIN 48"/>
    <property type="match status" value="1"/>
</dbReference>
<dbReference type="PANTHER" id="PTHR20957">
    <property type="entry name" value="RNA-BINDING PROTEIN 48"/>
    <property type="match status" value="1"/>
</dbReference>
<evidence type="ECO:0000256" key="1">
    <source>
        <dbReference type="ARBA" id="ARBA00006938"/>
    </source>
</evidence>
<keyword evidence="4" id="KW-0747">Spliceosome</keyword>
<dbReference type="Pfam" id="PF00076">
    <property type="entry name" value="RRM_1"/>
    <property type="match status" value="1"/>
</dbReference>
<evidence type="ECO:0000313" key="12">
    <source>
        <dbReference type="Proteomes" id="UP001642483"/>
    </source>
</evidence>
<keyword evidence="6" id="KW-0508">mRNA splicing</keyword>
<organism evidence="11 12">
    <name type="scientific">Clavelina lepadiformis</name>
    <name type="common">Light-bulb sea squirt</name>
    <name type="synonym">Ascidia lepadiformis</name>
    <dbReference type="NCBI Taxonomy" id="159417"/>
    <lineage>
        <taxon>Eukaryota</taxon>
        <taxon>Metazoa</taxon>
        <taxon>Chordata</taxon>
        <taxon>Tunicata</taxon>
        <taxon>Ascidiacea</taxon>
        <taxon>Aplousobranchia</taxon>
        <taxon>Clavelinidae</taxon>
        <taxon>Clavelina</taxon>
    </lineage>
</organism>
<dbReference type="InterPro" id="IPR012677">
    <property type="entry name" value="Nucleotide-bd_a/b_plait_sf"/>
</dbReference>
<sequence>MMDEETDNIVDLPLHHIKYDYCETRPRYRRGKKKTSVRVFTVNLESKYLVVNGLPATGLQKELINLFNTFGTVVQCSEIKDYPKEEFTQVYLLQFKEIQAAKCAKKKIDERYFFGAMLHVFYAPEYETVDDTREKILHRRQSVISRVKFLKRQVAEKNSKQSGKRQSASTKTKNNITAHDRSKITTSKPASEIQTKNTLNNNSRSINSHYPPTHSCNIGSIPTNALGVPLFLPPPPPPQLYFYRTPQTLHQPRFKNKIHNVHGAIKHKCSTNRSDSLAVPLRNAAKQSTALNSRPKLKAKSGYFYQKVMHALSVPQTTNTEIKNGSTCSSTIANSRKRKLPPVETPSFLPRHIELKQIEEINKLETDADGNIPLLGSFVLEKCPRTTSS</sequence>
<dbReference type="SUPFAM" id="SSF54928">
    <property type="entry name" value="RNA-binding domain, RBD"/>
    <property type="match status" value="1"/>
</dbReference>
<dbReference type="InterPro" id="IPR000504">
    <property type="entry name" value="RRM_dom"/>
</dbReference>
<evidence type="ECO:0000256" key="6">
    <source>
        <dbReference type="ARBA" id="ARBA00023187"/>
    </source>
</evidence>
<keyword evidence="5 8" id="KW-0694">RNA-binding</keyword>
<dbReference type="EMBL" id="CAWYQH010000001">
    <property type="protein sequence ID" value="CAK8672046.1"/>
    <property type="molecule type" value="Genomic_DNA"/>
</dbReference>
<feature type="compositionally biased region" description="Polar residues" evidence="9">
    <location>
        <begin position="184"/>
        <end position="208"/>
    </location>
</feature>
<comment type="caution">
    <text evidence="11">The sequence shown here is derived from an EMBL/GenBank/DDBJ whole genome shotgun (WGS) entry which is preliminary data.</text>
</comment>
<feature type="region of interest" description="Disordered" evidence="9">
    <location>
        <begin position="154"/>
        <end position="208"/>
    </location>
</feature>
<evidence type="ECO:0000256" key="4">
    <source>
        <dbReference type="ARBA" id="ARBA00022728"/>
    </source>
</evidence>
<accession>A0ABP0EY96</accession>
<dbReference type="Gene3D" id="3.30.70.330">
    <property type="match status" value="1"/>
</dbReference>
<feature type="domain" description="RRM" evidence="10">
    <location>
        <begin position="47"/>
        <end position="125"/>
    </location>
</feature>
<evidence type="ECO:0000259" key="10">
    <source>
        <dbReference type="PROSITE" id="PS50102"/>
    </source>
</evidence>
<keyword evidence="3" id="KW-0507">mRNA processing</keyword>